<dbReference type="Gene3D" id="1.10.357.10">
    <property type="entry name" value="Tetracycline Repressor, domain 2"/>
    <property type="match status" value="1"/>
</dbReference>
<keyword evidence="6" id="KW-1185">Reference proteome</keyword>
<dbReference type="InterPro" id="IPR036271">
    <property type="entry name" value="Tet_transcr_reg_TetR-rel_C_sf"/>
</dbReference>
<evidence type="ECO:0000256" key="1">
    <source>
        <dbReference type="ARBA" id="ARBA00023015"/>
    </source>
</evidence>
<keyword evidence="2" id="KW-0238">DNA-binding</keyword>
<accession>A0A7X5VAB2</accession>
<dbReference type="Pfam" id="PF00440">
    <property type="entry name" value="TetR_N"/>
    <property type="match status" value="1"/>
</dbReference>
<dbReference type="GO" id="GO:0003700">
    <property type="term" value="F:DNA-binding transcription factor activity"/>
    <property type="evidence" value="ECO:0007669"/>
    <property type="project" value="TreeGrafter"/>
</dbReference>
<comment type="caution">
    <text evidence="5">The sequence shown here is derived from an EMBL/GenBank/DDBJ whole genome shotgun (WGS) entry which is preliminary data.</text>
</comment>
<reference evidence="5 6" key="1">
    <citation type="submission" date="2020-03" db="EMBL/GenBank/DDBJ databases">
        <title>Sequencing the genomes of 1000 actinobacteria strains.</title>
        <authorList>
            <person name="Klenk H.-P."/>
        </authorList>
    </citation>
    <scope>NUCLEOTIDE SEQUENCE [LARGE SCALE GENOMIC DNA]</scope>
    <source>
        <strain evidence="5 6">DSM 45490</strain>
    </source>
</reference>
<evidence type="ECO:0000256" key="2">
    <source>
        <dbReference type="ARBA" id="ARBA00023125"/>
    </source>
</evidence>
<organism evidence="5 6">
    <name type="scientific">Kribbella shirazensis</name>
    <dbReference type="NCBI Taxonomy" id="1105143"/>
    <lineage>
        <taxon>Bacteria</taxon>
        <taxon>Bacillati</taxon>
        <taxon>Actinomycetota</taxon>
        <taxon>Actinomycetes</taxon>
        <taxon>Propionibacteriales</taxon>
        <taxon>Kribbellaceae</taxon>
        <taxon>Kribbella</taxon>
    </lineage>
</organism>
<dbReference type="EMBL" id="JAASRO010000001">
    <property type="protein sequence ID" value="NIK57121.1"/>
    <property type="molecule type" value="Genomic_DNA"/>
</dbReference>
<evidence type="ECO:0000313" key="5">
    <source>
        <dbReference type="EMBL" id="NIK57121.1"/>
    </source>
</evidence>
<keyword evidence="3" id="KW-0804">Transcription</keyword>
<dbReference type="AlphaFoldDB" id="A0A7X5VAB2"/>
<dbReference type="InterPro" id="IPR050109">
    <property type="entry name" value="HTH-type_TetR-like_transc_reg"/>
</dbReference>
<dbReference type="Proteomes" id="UP000555407">
    <property type="component" value="Unassembled WGS sequence"/>
</dbReference>
<gene>
    <name evidence="5" type="ORF">BJY22_002838</name>
</gene>
<feature type="domain" description="HTH tetR-type" evidence="4">
    <location>
        <begin position="25"/>
        <end position="70"/>
    </location>
</feature>
<protein>
    <submittedName>
        <fullName evidence="5">AcrR family transcriptional regulator</fullName>
    </submittedName>
</protein>
<dbReference type="PANTHER" id="PTHR30055">
    <property type="entry name" value="HTH-TYPE TRANSCRIPTIONAL REGULATOR RUTR"/>
    <property type="match status" value="1"/>
</dbReference>
<dbReference type="SUPFAM" id="SSF48498">
    <property type="entry name" value="Tetracyclin repressor-like, C-terminal domain"/>
    <property type="match status" value="1"/>
</dbReference>
<proteinExistence type="predicted"/>
<evidence type="ECO:0000259" key="4">
    <source>
        <dbReference type="Pfam" id="PF00440"/>
    </source>
</evidence>
<dbReference type="InterPro" id="IPR009057">
    <property type="entry name" value="Homeodomain-like_sf"/>
</dbReference>
<dbReference type="GO" id="GO:0000976">
    <property type="term" value="F:transcription cis-regulatory region binding"/>
    <property type="evidence" value="ECO:0007669"/>
    <property type="project" value="TreeGrafter"/>
</dbReference>
<dbReference type="RefSeq" id="WP_167206986.1">
    <property type="nucleotide sequence ID" value="NZ_JAASRO010000001.1"/>
</dbReference>
<evidence type="ECO:0000256" key="3">
    <source>
        <dbReference type="ARBA" id="ARBA00023163"/>
    </source>
</evidence>
<dbReference type="InterPro" id="IPR001647">
    <property type="entry name" value="HTH_TetR"/>
</dbReference>
<sequence>MTQSSRRRPGRPAADEVVLPPQEVLQRALEAFADQGYEAVSVRRLSVELGMGHTFISDRYGSKEALWKAVVGYAMDQAAPEVAAELADDGRDDLERLVASVRALHRAAAESAHFARLVDQEARVESPRLAYLHELMAPVNEAIKSLFDRLIADGRLRPMPWYLFYFLTTAPSSLYSQPPLARLMGRPDDADDHDLMTDLVLGGLLSPEPEGTDGPRQ</sequence>
<name>A0A7X5VAB2_9ACTN</name>
<dbReference type="SUPFAM" id="SSF46689">
    <property type="entry name" value="Homeodomain-like"/>
    <property type="match status" value="1"/>
</dbReference>
<evidence type="ECO:0000313" key="6">
    <source>
        <dbReference type="Proteomes" id="UP000555407"/>
    </source>
</evidence>
<keyword evidence="1" id="KW-0805">Transcription regulation</keyword>
<dbReference type="PANTHER" id="PTHR30055:SF234">
    <property type="entry name" value="HTH-TYPE TRANSCRIPTIONAL REGULATOR BETI"/>
    <property type="match status" value="1"/>
</dbReference>